<keyword evidence="7 9" id="KW-0472">Membrane</keyword>
<protein>
    <recommendedName>
        <fullName evidence="9">TRAP transporter small permease protein</fullName>
    </recommendedName>
</protein>
<evidence type="ECO:0000256" key="9">
    <source>
        <dbReference type="RuleBase" id="RU369079"/>
    </source>
</evidence>
<dbReference type="EMBL" id="QNTQ01000014">
    <property type="protein sequence ID" value="RBI83793.1"/>
    <property type="molecule type" value="Genomic_DNA"/>
</dbReference>
<comment type="similarity">
    <text evidence="8 9">Belongs to the TRAP transporter small permease family.</text>
</comment>
<comment type="subunit">
    <text evidence="9">The complex comprises the extracytoplasmic solute receptor protein and the two transmembrane proteins.</text>
</comment>
<dbReference type="InterPro" id="IPR055348">
    <property type="entry name" value="DctQ"/>
</dbReference>
<evidence type="ECO:0000256" key="2">
    <source>
        <dbReference type="ARBA" id="ARBA00022448"/>
    </source>
</evidence>
<dbReference type="PANTHER" id="PTHR35011:SF10">
    <property type="entry name" value="TRAP TRANSPORTER SMALL PERMEASE PROTEIN"/>
    <property type="match status" value="1"/>
</dbReference>
<evidence type="ECO:0000259" key="10">
    <source>
        <dbReference type="Pfam" id="PF04290"/>
    </source>
</evidence>
<evidence type="ECO:0000256" key="3">
    <source>
        <dbReference type="ARBA" id="ARBA00022475"/>
    </source>
</evidence>
<keyword evidence="6 9" id="KW-1133">Transmembrane helix</keyword>
<dbReference type="InterPro" id="IPR007387">
    <property type="entry name" value="TRAP_DctQ"/>
</dbReference>
<evidence type="ECO:0000256" key="7">
    <source>
        <dbReference type="ARBA" id="ARBA00023136"/>
    </source>
</evidence>
<dbReference type="AlphaFoldDB" id="A0A365U6M0"/>
<proteinExistence type="inferred from homology"/>
<feature type="domain" description="Tripartite ATP-independent periplasmic transporters DctQ component" evidence="10">
    <location>
        <begin position="33"/>
        <end position="164"/>
    </location>
</feature>
<dbReference type="PANTHER" id="PTHR35011">
    <property type="entry name" value="2,3-DIKETO-L-GULONATE TRAP TRANSPORTER SMALL PERMEASE PROTEIN YIAM"/>
    <property type="match status" value="1"/>
</dbReference>
<keyword evidence="5 9" id="KW-0812">Transmembrane</keyword>
<evidence type="ECO:0000313" key="11">
    <source>
        <dbReference type="EMBL" id="RBI83793.1"/>
    </source>
</evidence>
<feature type="transmembrane region" description="Helical" evidence="9">
    <location>
        <begin position="21"/>
        <end position="42"/>
    </location>
</feature>
<keyword evidence="12" id="KW-1185">Reference proteome</keyword>
<evidence type="ECO:0000256" key="6">
    <source>
        <dbReference type="ARBA" id="ARBA00022989"/>
    </source>
</evidence>
<dbReference type="GO" id="GO:0022857">
    <property type="term" value="F:transmembrane transporter activity"/>
    <property type="evidence" value="ECO:0007669"/>
    <property type="project" value="UniProtKB-UniRule"/>
</dbReference>
<evidence type="ECO:0000256" key="4">
    <source>
        <dbReference type="ARBA" id="ARBA00022519"/>
    </source>
</evidence>
<reference evidence="11 12" key="1">
    <citation type="submission" date="2018-07" db="EMBL/GenBank/DDBJ databases">
        <title>Rhodosalinus sp. strain E84T genomic sequence and assembly.</title>
        <authorList>
            <person name="Liu Z.-W."/>
            <person name="Lu D.-C."/>
        </authorList>
    </citation>
    <scope>NUCLEOTIDE SEQUENCE [LARGE SCALE GENOMIC DNA]</scope>
    <source>
        <strain evidence="11 12">E84</strain>
    </source>
</reference>
<feature type="transmembrane region" description="Helical" evidence="9">
    <location>
        <begin position="57"/>
        <end position="75"/>
    </location>
</feature>
<dbReference type="Proteomes" id="UP000253370">
    <property type="component" value="Unassembled WGS sequence"/>
</dbReference>
<accession>A0A365U6M0</accession>
<dbReference type="OrthoDB" id="4964541at2"/>
<sequence>MSALERIAQLAERASALVARALSAAAALAVAAIVLVLLFASVQRYALAHPIPATEELAAFLFVAAAFLSVMDGFVQGRHIRLLPLWRRLPTRLQGWSMMAGHLFALGVLGVLIRETWAFAAFSRDLGARSYVASLLEWPWMMLIPFSLGALALAILARFLGDFARTLRGERPPEAAEPAAEL</sequence>
<comment type="function">
    <text evidence="9">Part of the tripartite ATP-independent periplasmic (TRAP) transport system.</text>
</comment>
<name>A0A365U6M0_9RHOB</name>
<organism evidence="11 12">
    <name type="scientific">Rhodosalinus halophilus</name>
    <dbReference type="NCBI Taxonomy" id="2259333"/>
    <lineage>
        <taxon>Bacteria</taxon>
        <taxon>Pseudomonadati</taxon>
        <taxon>Pseudomonadota</taxon>
        <taxon>Alphaproteobacteria</taxon>
        <taxon>Rhodobacterales</taxon>
        <taxon>Paracoccaceae</taxon>
        <taxon>Rhodosalinus</taxon>
    </lineage>
</organism>
<evidence type="ECO:0000256" key="5">
    <source>
        <dbReference type="ARBA" id="ARBA00022692"/>
    </source>
</evidence>
<feature type="transmembrane region" description="Helical" evidence="9">
    <location>
        <begin position="96"/>
        <end position="120"/>
    </location>
</feature>
<keyword evidence="2 9" id="KW-0813">Transport</keyword>
<evidence type="ECO:0000256" key="1">
    <source>
        <dbReference type="ARBA" id="ARBA00004429"/>
    </source>
</evidence>
<dbReference type="GO" id="GO:0005886">
    <property type="term" value="C:plasma membrane"/>
    <property type="evidence" value="ECO:0007669"/>
    <property type="project" value="UniProtKB-SubCell"/>
</dbReference>
<evidence type="ECO:0000256" key="8">
    <source>
        <dbReference type="ARBA" id="ARBA00038436"/>
    </source>
</evidence>
<keyword evidence="4 9" id="KW-0997">Cell inner membrane</keyword>
<comment type="caution">
    <text evidence="11">The sequence shown here is derived from an EMBL/GenBank/DDBJ whole genome shotgun (WGS) entry which is preliminary data.</text>
</comment>
<dbReference type="Pfam" id="PF04290">
    <property type="entry name" value="DctQ"/>
    <property type="match status" value="1"/>
</dbReference>
<comment type="subcellular location">
    <subcellularLocation>
        <location evidence="1 9">Cell inner membrane</location>
        <topology evidence="1 9">Multi-pass membrane protein</topology>
    </subcellularLocation>
</comment>
<dbReference type="RefSeq" id="WP_113290133.1">
    <property type="nucleotide sequence ID" value="NZ_QNTQ01000014.1"/>
</dbReference>
<gene>
    <name evidence="11" type="ORF">DRV85_14155</name>
</gene>
<keyword evidence="3" id="KW-1003">Cell membrane</keyword>
<dbReference type="GO" id="GO:0015740">
    <property type="term" value="P:C4-dicarboxylate transport"/>
    <property type="evidence" value="ECO:0007669"/>
    <property type="project" value="TreeGrafter"/>
</dbReference>
<evidence type="ECO:0000313" key="12">
    <source>
        <dbReference type="Proteomes" id="UP000253370"/>
    </source>
</evidence>
<feature type="transmembrane region" description="Helical" evidence="9">
    <location>
        <begin position="140"/>
        <end position="161"/>
    </location>
</feature>